<reference evidence="1 2" key="1">
    <citation type="journal article" date="2022" name="BMC Genomics">
        <title>Comparative genome analysis of mycobacteria focusing on tRNA and non-coding RNA.</title>
        <authorList>
            <person name="Behra P.R.K."/>
            <person name="Pettersson B.M.F."/>
            <person name="Ramesh M."/>
            <person name="Das S."/>
            <person name="Dasgupta S."/>
            <person name="Kirsebom L.A."/>
        </authorList>
    </citation>
    <scope>NUCLEOTIDE SEQUENCE [LARGE SCALE GENOMIC DNA]</scope>
    <source>
        <strain evidence="1 2">DSM 44677</strain>
    </source>
</reference>
<accession>A0AAX2ZWH0</accession>
<gene>
    <name evidence="1" type="ORF">H5U98_28575</name>
</gene>
<dbReference type="AlphaFoldDB" id="A0AAX2ZWH0"/>
<evidence type="ECO:0000313" key="2">
    <source>
        <dbReference type="Proteomes" id="UP001162885"/>
    </source>
</evidence>
<proteinExistence type="predicted"/>
<dbReference type="RefSeq" id="WP_162563901.1">
    <property type="nucleotide sequence ID" value="NZ_AP022579.1"/>
</dbReference>
<name>A0AAX2ZWH0_9MYCO</name>
<organism evidence="1 2">
    <name type="scientific">Mycolicibacterium boenickei</name>
    <dbReference type="NCBI Taxonomy" id="146017"/>
    <lineage>
        <taxon>Bacteria</taxon>
        <taxon>Bacillati</taxon>
        <taxon>Actinomycetota</taxon>
        <taxon>Actinomycetes</taxon>
        <taxon>Mycobacteriales</taxon>
        <taxon>Mycobacteriaceae</taxon>
        <taxon>Mycolicibacterium</taxon>
    </lineage>
</organism>
<dbReference type="EMBL" id="CP060016">
    <property type="protein sequence ID" value="UNB99373.1"/>
    <property type="molecule type" value="Genomic_DNA"/>
</dbReference>
<evidence type="ECO:0000313" key="1">
    <source>
        <dbReference type="EMBL" id="UNB99373.1"/>
    </source>
</evidence>
<dbReference type="Proteomes" id="UP001162885">
    <property type="component" value="Chromosome"/>
</dbReference>
<sequence length="73" mass="7862">MLEPSSAAGQCWAGPTLAQSRLVAVLDDVGVLVLMRWVEQCTAATTLGTGQRWGLADGREQIVERTHLPVAWS</sequence>
<protein>
    <submittedName>
        <fullName evidence="1">Uncharacterized protein</fullName>
    </submittedName>
</protein>